<dbReference type="AlphaFoldDB" id="M4BDJ5"/>
<evidence type="ECO:0000256" key="1">
    <source>
        <dbReference type="SAM" id="MobiDB-lite"/>
    </source>
</evidence>
<dbReference type="InParanoid" id="M4BDJ5"/>
<dbReference type="HOGENOM" id="CLU_1301782_0_0_1"/>
<dbReference type="EnsemblProtists" id="HpaT804362">
    <property type="protein sequence ID" value="HpaP804362"/>
    <property type="gene ID" value="HpaG804362"/>
</dbReference>
<keyword evidence="3" id="KW-1185">Reference proteome</keyword>
<reference evidence="3" key="1">
    <citation type="journal article" date="2010" name="Science">
        <title>Signatures of adaptation to obligate biotrophy in the Hyaloperonospora arabidopsidis genome.</title>
        <authorList>
            <person name="Baxter L."/>
            <person name="Tripathy S."/>
            <person name="Ishaque N."/>
            <person name="Boot N."/>
            <person name="Cabral A."/>
            <person name="Kemen E."/>
            <person name="Thines M."/>
            <person name="Ah-Fong A."/>
            <person name="Anderson R."/>
            <person name="Badejoko W."/>
            <person name="Bittner-Eddy P."/>
            <person name="Boore J.L."/>
            <person name="Chibucos M.C."/>
            <person name="Coates M."/>
            <person name="Dehal P."/>
            <person name="Delehaunty K."/>
            <person name="Dong S."/>
            <person name="Downton P."/>
            <person name="Dumas B."/>
            <person name="Fabro G."/>
            <person name="Fronick C."/>
            <person name="Fuerstenberg S.I."/>
            <person name="Fulton L."/>
            <person name="Gaulin E."/>
            <person name="Govers F."/>
            <person name="Hughes L."/>
            <person name="Humphray S."/>
            <person name="Jiang R.H."/>
            <person name="Judelson H."/>
            <person name="Kamoun S."/>
            <person name="Kyung K."/>
            <person name="Meijer H."/>
            <person name="Minx P."/>
            <person name="Morris P."/>
            <person name="Nelson J."/>
            <person name="Phuntumart V."/>
            <person name="Qutob D."/>
            <person name="Rehmany A."/>
            <person name="Rougon-Cardoso A."/>
            <person name="Ryden P."/>
            <person name="Torto-Alalibo T."/>
            <person name="Studholme D."/>
            <person name="Wang Y."/>
            <person name="Win J."/>
            <person name="Wood J."/>
            <person name="Clifton S.W."/>
            <person name="Rogers J."/>
            <person name="Van den Ackerveken G."/>
            <person name="Jones J.D."/>
            <person name="McDowell J.M."/>
            <person name="Beynon J."/>
            <person name="Tyler B.M."/>
        </authorList>
    </citation>
    <scope>NUCLEOTIDE SEQUENCE [LARGE SCALE GENOMIC DNA]</scope>
    <source>
        <strain evidence="3">Emoy2</strain>
    </source>
</reference>
<dbReference type="EMBL" id="JH598161">
    <property type="status" value="NOT_ANNOTATED_CDS"/>
    <property type="molecule type" value="Genomic_DNA"/>
</dbReference>
<organism evidence="2 3">
    <name type="scientific">Hyaloperonospora arabidopsidis (strain Emoy2)</name>
    <name type="common">Downy mildew agent</name>
    <name type="synonym">Peronospora arabidopsidis</name>
    <dbReference type="NCBI Taxonomy" id="559515"/>
    <lineage>
        <taxon>Eukaryota</taxon>
        <taxon>Sar</taxon>
        <taxon>Stramenopiles</taxon>
        <taxon>Oomycota</taxon>
        <taxon>Peronosporomycetes</taxon>
        <taxon>Peronosporales</taxon>
        <taxon>Peronosporaceae</taxon>
        <taxon>Hyaloperonospora</taxon>
    </lineage>
</organism>
<dbReference type="Proteomes" id="UP000011713">
    <property type="component" value="Unassembled WGS sequence"/>
</dbReference>
<dbReference type="STRING" id="559515.M4BDJ5"/>
<evidence type="ECO:0000313" key="2">
    <source>
        <dbReference type="EnsemblProtists" id="HpaP804362"/>
    </source>
</evidence>
<proteinExistence type="predicted"/>
<reference evidence="2" key="2">
    <citation type="submission" date="2015-06" db="UniProtKB">
        <authorList>
            <consortium name="EnsemblProtists"/>
        </authorList>
    </citation>
    <scope>IDENTIFICATION</scope>
    <source>
        <strain evidence="2">Emoy2</strain>
    </source>
</reference>
<dbReference type="VEuPathDB" id="FungiDB:HpaG804362"/>
<sequence length="212" mass="23289">MRCFEDAKSSFTMATEDEAALLEPHEEPLTTKGTPTLGERNADKKKRLLPMELRKQRRVAKLQGLAEHKARVPLEPLPTATTSARLAPAEAGSGSDLQVDIEGEKAVGVVGSTKVEAETSAQLLTRAEKTATRLDSLYTSSLSKQKRRQNRPGASVPYFFQQAASLPLDVVPKTKLSILTAFPYPFTRAKYVFVNAFNSFSLFASTNVRVVF</sequence>
<accession>M4BDJ5</accession>
<protein>
    <submittedName>
        <fullName evidence="2">Uncharacterized protein</fullName>
    </submittedName>
</protein>
<feature type="region of interest" description="Disordered" evidence="1">
    <location>
        <begin position="24"/>
        <end position="47"/>
    </location>
</feature>
<name>M4BDJ5_HYAAE</name>
<evidence type="ECO:0000313" key="3">
    <source>
        <dbReference type="Proteomes" id="UP000011713"/>
    </source>
</evidence>